<feature type="domain" description="MRH" evidence="9">
    <location>
        <begin position="2139"/>
        <end position="2264"/>
    </location>
</feature>
<keyword evidence="5 8" id="KW-1133">Transmembrane helix</keyword>
<dbReference type="GO" id="GO:0005537">
    <property type="term" value="F:D-mannose binding"/>
    <property type="evidence" value="ECO:0007669"/>
    <property type="project" value="InterPro"/>
</dbReference>
<dbReference type="GO" id="GO:0005770">
    <property type="term" value="C:late endosome"/>
    <property type="evidence" value="ECO:0007669"/>
    <property type="project" value="TreeGrafter"/>
</dbReference>
<comment type="subcellular location">
    <subcellularLocation>
        <location evidence="1">Endomembrane system</location>
    </subcellularLocation>
</comment>
<feature type="domain" description="MRH" evidence="9">
    <location>
        <begin position="1683"/>
        <end position="1829"/>
    </location>
</feature>
<proteinExistence type="predicted"/>
<dbReference type="GO" id="GO:0005520">
    <property type="term" value="F:insulin-like growth factor binding"/>
    <property type="evidence" value="ECO:0007669"/>
    <property type="project" value="TreeGrafter"/>
</dbReference>
<dbReference type="InterPro" id="IPR009011">
    <property type="entry name" value="Man6P_isomerase_rcpt-bd_dom_sf"/>
</dbReference>
<evidence type="ECO:0000256" key="8">
    <source>
        <dbReference type="SAM" id="Phobius"/>
    </source>
</evidence>
<keyword evidence="10" id="KW-1185">Reference proteome</keyword>
<dbReference type="KEGG" id="cvn:111100629"/>
<feature type="transmembrane region" description="Helical" evidence="8">
    <location>
        <begin position="2292"/>
        <end position="2312"/>
    </location>
</feature>
<evidence type="ECO:0000256" key="6">
    <source>
        <dbReference type="ARBA" id="ARBA00023136"/>
    </source>
</evidence>
<feature type="domain" description="MRH" evidence="9">
    <location>
        <begin position="481"/>
        <end position="627"/>
    </location>
</feature>
<feature type="domain" description="MRH" evidence="9">
    <location>
        <begin position="1974"/>
        <end position="2123"/>
    </location>
</feature>
<feature type="domain" description="MRH" evidence="9">
    <location>
        <begin position="1093"/>
        <end position="1239"/>
    </location>
</feature>
<evidence type="ECO:0000256" key="7">
    <source>
        <dbReference type="ARBA" id="ARBA00023157"/>
    </source>
</evidence>
<keyword evidence="2" id="KW-0813">Transport</keyword>
<feature type="domain" description="MRH" evidence="9">
    <location>
        <begin position="948"/>
        <end position="1090"/>
    </location>
</feature>
<feature type="domain" description="MRH" evidence="9">
    <location>
        <begin position="633"/>
        <end position="782"/>
    </location>
</feature>
<reference evidence="11" key="1">
    <citation type="submission" date="2025-08" db="UniProtKB">
        <authorList>
            <consortium name="RefSeq"/>
        </authorList>
    </citation>
    <scope>IDENTIFICATION</scope>
    <source>
        <tissue evidence="11">Whole sample</tissue>
    </source>
</reference>
<evidence type="ECO:0000313" key="10">
    <source>
        <dbReference type="Proteomes" id="UP000694844"/>
    </source>
</evidence>
<organism evidence="10 11">
    <name type="scientific">Crassostrea virginica</name>
    <name type="common">Eastern oyster</name>
    <dbReference type="NCBI Taxonomy" id="6565"/>
    <lineage>
        <taxon>Eukaryota</taxon>
        <taxon>Metazoa</taxon>
        <taxon>Spiralia</taxon>
        <taxon>Lophotrochozoa</taxon>
        <taxon>Mollusca</taxon>
        <taxon>Bivalvia</taxon>
        <taxon>Autobranchia</taxon>
        <taxon>Pteriomorphia</taxon>
        <taxon>Ostreida</taxon>
        <taxon>Ostreoidea</taxon>
        <taxon>Ostreidae</taxon>
        <taxon>Crassostrea</taxon>
    </lineage>
</organism>
<dbReference type="FunFam" id="2.70.130.10:FF:000011">
    <property type="entry name" value="Insulin-like growth factor 2 receptor"/>
    <property type="match status" value="1"/>
</dbReference>
<dbReference type="PANTHER" id="PTHR15071">
    <property type="entry name" value="MANNOSE-6-PHOSPHATE RECEPTOR FAMILY MEMBER"/>
    <property type="match status" value="1"/>
</dbReference>
<dbReference type="RefSeq" id="XP_022288412.1">
    <property type="nucleotide sequence ID" value="XM_022432704.1"/>
</dbReference>
<dbReference type="GO" id="GO:0007041">
    <property type="term" value="P:lysosomal transport"/>
    <property type="evidence" value="ECO:0007669"/>
    <property type="project" value="InterPro"/>
</dbReference>
<feature type="domain" description="MRH" evidence="9">
    <location>
        <begin position="1543"/>
        <end position="1681"/>
    </location>
</feature>
<dbReference type="PROSITE" id="PS51914">
    <property type="entry name" value="MRH"/>
    <property type="match status" value="14"/>
</dbReference>
<dbReference type="Gene3D" id="2.70.130.10">
    <property type="entry name" value="Mannose-6-phosphate receptor binding domain"/>
    <property type="match status" value="15"/>
</dbReference>
<dbReference type="GeneID" id="111100629"/>
<protein>
    <submittedName>
        <fullName evidence="11">Cation-independent mannose-6-phosphate receptor-like</fullName>
    </submittedName>
</protein>
<dbReference type="Proteomes" id="UP000694844">
    <property type="component" value="Chromosome 6"/>
</dbReference>
<feature type="domain" description="MRH" evidence="9">
    <location>
        <begin position="785"/>
        <end position="940"/>
    </location>
</feature>
<keyword evidence="7" id="KW-1015">Disulfide bond</keyword>
<feature type="domain" description="MRH" evidence="9">
    <location>
        <begin position="1389"/>
        <end position="1535"/>
    </location>
</feature>
<keyword evidence="3 8" id="KW-0812">Transmembrane</keyword>
<dbReference type="PANTHER" id="PTHR15071:SF17">
    <property type="entry name" value="CATION-INDEPENDENT MANNOSE-6-PHOSPHATE RECEPTOR"/>
    <property type="match status" value="1"/>
</dbReference>
<feature type="domain" description="MRH" evidence="9">
    <location>
        <begin position="298"/>
        <end position="476"/>
    </location>
</feature>
<dbReference type="SUPFAM" id="SSF50911">
    <property type="entry name" value="Mannose 6-phosphate receptor domain"/>
    <property type="match status" value="15"/>
</dbReference>
<dbReference type="FunFam" id="2.70.130.10:FF:000016">
    <property type="entry name" value="Insulin-like growth factor 2 receptor"/>
    <property type="match status" value="2"/>
</dbReference>
<dbReference type="SMART" id="SM01404">
    <property type="entry name" value="CIMR"/>
    <property type="match status" value="14"/>
</dbReference>
<dbReference type="Pfam" id="PF00878">
    <property type="entry name" value="CIMR"/>
    <property type="match status" value="14"/>
</dbReference>
<evidence type="ECO:0000256" key="5">
    <source>
        <dbReference type="ARBA" id="ARBA00022989"/>
    </source>
</evidence>
<feature type="domain" description="MRH" evidence="9">
    <location>
        <begin position="1837"/>
        <end position="1971"/>
    </location>
</feature>
<feature type="domain" description="MRH" evidence="9">
    <location>
        <begin position="1245"/>
        <end position="1385"/>
    </location>
</feature>
<dbReference type="GO" id="GO:0005886">
    <property type="term" value="C:plasma membrane"/>
    <property type="evidence" value="ECO:0007669"/>
    <property type="project" value="TreeGrafter"/>
</dbReference>
<evidence type="ECO:0000259" key="9">
    <source>
        <dbReference type="PROSITE" id="PS51914"/>
    </source>
</evidence>
<dbReference type="GO" id="GO:0005802">
    <property type="term" value="C:trans-Golgi network"/>
    <property type="evidence" value="ECO:0007669"/>
    <property type="project" value="TreeGrafter"/>
</dbReference>
<keyword evidence="4" id="KW-0732">Signal</keyword>
<evidence type="ECO:0000256" key="2">
    <source>
        <dbReference type="ARBA" id="ARBA00022448"/>
    </source>
</evidence>
<evidence type="ECO:0000256" key="4">
    <source>
        <dbReference type="ARBA" id="ARBA00022729"/>
    </source>
</evidence>
<dbReference type="FunFam" id="2.70.130.10:FF:000005">
    <property type="entry name" value="Insulin-like growth factor 2 receptor"/>
    <property type="match status" value="1"/>
</dbReference>
<evidence type="ECO:0000256" key="3">
    <source>
        <dbReference type="ARBA" id="ARBA00022692"/>
    </source>
</evidence>
<name>A0A8B8AAC2_CRAVI</name>
<dbReference type="OrthoDB" id="4504960at2759"/>
<accession>A0A8B8AAC2</accession>
<dbReference type="InterPro" id="IPR044865">
    <property type="entry name" value="MRH_dom"/>
</dbReference>
<gene>
    <name evidence="11" type="primary">LOC111100629</name>
</gene>
<dbReference type="InterPro" id="IPR000479">
    <property type="entry name" value="CIMR_rpt"/>
</dbReference>
<evidence type="ECO:0000313" key="11">
    <source>
        <dbReference type="RefSeq" id="XP_022288412.1"/>
    </source>
</evidence>
<dbReference type="GO" id="GO:0038023">
    <property type="term" value="F:signaling receptor activity"/>
    <property type="evidence" value="ECO:0007669"/>
    <property type="project" value="InterPro"/>
</dbReference>
<evidence type="ECO:0000256" key="1">
    <source>
        <dbReference type="ARBA" id="ARBA00004308"/>
    </source>
</evidence>
<keyword evidence="6 8" id="KW-0472">Membrane</keyword>
<feature type="domain" description="MRH" evidence="9">
    <location>
        <begin position="30"/>
        <end position="166"/>
    </location>
</feature>
<sequence>MTRKYWICKMKFYFYRIAVLCAFLPCFYADQCYINSKNFTAIDSFGPWESRSDDGNLTYQINLCGKVPPYSAGTHCSSEAVVCMIKYDKAFSLANYSSNSLTAPTNDKLAEWWIIRNGDGCDDLDGEALNSIINLKCGKTMGFPKFLAHTYCTSYFEWRTNYACQNIPVSQHEVPCYVYDPQGRLIDLSALVKTQGGYLVDSAEGWDFYINVCRDITPGVGDKTSRCPAGSAACRMNNNTVVDMGQTTQKLQFKNGRLTLTYKSSTVPSSCTAKPTTTIEFVCPEAGASEDPQLEFDFNCEYRVLWKTEHACPDVAVASSTCRLHNPQRNIDIDLTPLTNSPGVDKPYEVYVNASLTPGSHPMRYYINVCGELGIQCPDEDSVRGVGVCQTMVGNSSWGHVLGKTDHQTLKYVDGVLTLTYKGGEKCHHNQFQRETIISFHCNHSAAYSGKGWPVFNREEDCTYLFDWDTKYACLDHPVIEQCRVNHNGKRYDLSPLVKHSGDNWNVLEGGDKDQLSLFYINVCCDLLHSGQAARCKSDSSVCLIDNSGPHSLGRYLQNPTFDPQSNTIEIKYTEGDPCRDNTQKKSAIITFICKPGDMDSGPVFLRKSLDECVYEFEWQTAAACVLSRETGTGCKVYNEDLGINFDFNKLQASEGHYYNVTTKDYDYLLNLCGPVKNTLCDQKTGHVTNPGVCQVKHGGTAVNSFVLGQANSNLTYYDGLVKVKYDHGELYNGQPPTPRRTEITLICDRQAGRGHPVFVDEGVTTTGAYTFSWNTEYACPSSPIECTATGGGRQYDLSSLSRGSGQGNWAVVDNSSPNSKQKFYLNVCSPLKEVAVGTGCSPFAAVCQTQYTNTQEQLVFENLGEVTSGPTVEGEGLLTLRYASIKNECQDGNSVPRNWTTTIHFVCKRGALAKGPNPPKKVGVCEYSFLWETEAACPITDTDTEGRNCSIKDRNSEYTFDLSPLRQRGDQDYYEVSGTGGDKIRLNLCGSIKSAHCAAVEGVEAAACLVRTAGGTTQGLATPSHVLDYSEDGRLMMTFDGVRLENGQRTQVIVLFLCRQNIPLGAPEFVRKEENAYYFDFKTALACRPQPVDCQVQDDKGNQYDLSPLARAGTNWQVLDSRAEYSDLTYYINVCRPINTIAGSTCPGGPVGGCQVSTSNRAHNMGYIQSQPVVTANGTLTLRYLGGDLCHKGTPNQATRSTRINFFCSPSEHSPTFEGETPTCEYIFNWQTPAACPIQRIVGENCAVSDPLYGYSFDFSKHRKTNADYFVNYGEYTYQLNVCGGLVNSTKCSDPRVGSCQTKPSDSGFHRDAGHSSSSIVYNGGEITLTYDNGQLCHNKYNRSTLITFVCDQSKTGLQGPTFLNETEDCVYQFIWPTVQACPPFKVADCGYRDPSGAEYDLSSLSLNDDNYQTMDHVEKKKYIFNVCRSLIHQKGETCPFNSAACIVDLSVTDAKKKYHNIGEVSEQQVQFLDGQLQLVYTHGEQCAEDPTKRVSTRILLYCDQNAIDTSPAGHFQVGCEHRFLWQTSAACPINSQGGRGANCTVTNPRTGYAFDLSSLQRPSGYTVDDRADHQFTLNVCGAVTGTKCVDSTGACQTEAKGELRTFNSGRGNANLQYDDGILFLNYSSGDKCHNNQFERNTIISFICSPNAGQGHPEFIAETDDCTYQFVWHTSLACEEQVRCSVEKDGYMIDLSPLIKMSGHHLAVSTAAQGSSTDGTFYINICRPLNPVYGKLCPPGASACLDRVGSTPISLGKARTRPQYDPQTKKIALVYDHGSPCPSAPTTNITSKIVFNCKPGSSIGVPVLEYVAGCEYIFEWDTNVVCERNETDVSQGKCVYEDPVTRAIYNFTGLQREQPIQLTQNGLRYLISPCQGLGSGYPGCEQAPLCRWDGSKGQGYGLVSTGEFNSVEEQLKLIYKAEKACKGTSDSKGIINFECDLNTYPGSPTIIFVSECVATFRWLTRAVCPTVADQCTLAYGGHVYDLSVLSRQQGSWNLTDAQGNTYWINICQGIHDGPDTGVCSDSSASCRRTSGGQVDSLGVVTSQALTMEADGKTLRLEYTSNDLACSSKHRRSDNLKTKTIIRFECGNSVGGPVYIPRKSSNEECVFEFHWKSTVACHVERHSIQENKGILLDPESGSKIDLTPLYMLSTVSGESVDYQIDLAGTSTECAPGSVVCKINRSQVTKTTLGVTTGRKYYIEDDIVEVVLQTDQTCDKDSQKKITSIIQFHCNPQGLNQPHFLFDSMDCTYMFTWENPYTCAHPVVVDPKPIGTDKTTTGGGSSGGKAGTVGTIVAVFLSAIVICLLLIVFHKKERRDAVAARVRGCFRKHSSLYRYSEIPDEEDLLPEISASDLGIEGSVQTTSTNNEEVRILGNSGSPPVVSYHDDSDEDLLA</sequence>